<dbReference type="EMBL" id="OZ034816">
    <property type="protein sequence ID" value="CAL1379295.1"/>
    <property type="molecule type" value="Genomic_DNA"/>
</dbReference>
<reference evidence="2 3" key="1">
    <citation type="submission" date="2024-04" db="EMBL/GenBank/DDBJ databases">
        <authorList>
            <person name="Fracassetti M."/>
        </authorList>
    </citation>
    <scope>NUCLEOTIDE SEQUENCE [LARGE SCALE GENOMIC DNA]</scope>
</reference>
<proteinExistence type="predicted"/>
<gene>
    <name evidence="2" type="ORF">LTRI10_LOCUS20824</name>
</gene>
<dbReference type="AlphaFoldDB" id="A0AAV2E149"/>
<evidence type="ECO:0000313" key="3">
    <source>
        <dbReference type="Proteomes" id="UP001497516"/>
    </source>
</evidence>
<dbReference type="Proteomes" id="UP001497516">
    <property type="component" value="Chromosome 3"/>
</dbReference>
<organism evidence="2 3">
    <name type="scientific">Linum trigynum</name>
    <dbReference type="NCBI Taxonomy" id="586398"/>
    <lineage>
        <taxon>Eukaryota</taxon>
        <taxon>Viridiplantae</taxon>
        <taxon>Streptophyta</taxon>
        <taxon>Embryophyta</taxon>
        <taxon>Tracheophyta</taxon>
        <taxon>Spermatophyta</taxon>
        <taxon>Magnoliopsida</taxon>
        <taxon>eudicotyledons</taxon>
        <taxon>Gunneridae</taxon>
        <taxon>Pentapetalae</taxon>
        <taxon>rosids</taxon>
        <taxon>fabids</taxon>
        <taxon>Malpighiales</taxon>
        <taxon>Linaceae</taxon>
        <taxon>Linum</taxon>
    </lineage>
</organism>
<evidence type="ECO:0000256" key="1">
    <source>
        <dbReference type="SAM" id="MobiDB-lite"/>
    </source>
</evidence>
<evidence type="ECO:0000313" key="2">
    <source>
        <dbReference type="EMBL" id="CAL1379295.1"/>
    </source>
</evidence>
<accession>A0AAV2E149</accession>
<feature type="compositionally biased region" description="Basic and acidic residues" evidence="1">
    <location>
        <begin position="23"/>
        <end position="45"/>
    </location>
</feature>
<sequence>MKWCAFAPDHGRGFEITPMIIDNDERTNGVQKEKEAETLREDPSERLPSSSLLILERETYKQREKKGVRV</sequence>
<feature type="region of interest" description="Disordered" evidence="1">
    <location>
        <begin position="22"/>
        <end position="48"/>
    </location>
</feature>
<name>A0AAV2E149_9ROSI</name>
<keyword evidence="3" id="KW-1185">Reference proteome</keyword>
<protein>
    <submittedName>
        <fullName evidence="2">Uncharacterized protein</fullName>
    </submittedName>
</protein>